<evidence type="ECO:0000256" key="1">
    <source>
        <dbReference type="SAM" id="Phobius"/>
    </source>
</evidence>
<feature type="transmembrane region" description="Helical" evidence="1">
    <location>
        <begin position="63"/>
        <end position="91"/>
    </location>
</feature>
<name>Q9G911_OCHDN</name>
<protein>
    <submittedName>
        <fullName evidence="2">Orf101</fullName>
    </submittedName>
</protein>
<dbReference type="EMBL" id="AF287134">
    <property type="protein sequence ID" value="AAG18394.1"/>
    <property type="molecule type" value="Genomic_DNA"/>
</dbReference>
<keyword evidence="1" id="KW-1133">Transmembrane helix</keyword>
<accession>Q9G911</accession>
<proteinExistence type="predicted"/>
<dbReference type="AlphaFoldDB" id="Q9G911"/>
<organism evidence="2">
    <name type="scientific">Ochromonas danica</name>
    <name type="common">Golden alga</name>
    <name type="synonym">Chlorochromonas danica</name>
    <dbReference type="NCBI Taxonomy" id="2986"/>
    <lineage>
        <taxon>Eukaryota</taxon>
        <taxon>Sar</taxon>
        <taxon>Stramenopiles</taxon>
        <taxon>Ochrophyta</taxon>
        <taxon>Chrysophyceae</taxon>
        <taxon>Chromulinales</taxon>
        <taxon>Chromulinaceae</taxon>
        <taxon>Ochromonas</taxon>
    </lineage>
</organism>
<keyword evidence="2" id="KW-0496">Mitochondrion</keyword>
<dbReference type="RefSeq" id="NP_066428.1">
    <property type="nucleotide sequence ID" value="NC_002571.1"/>
</dbReference>
<keyword evidence="1" id="KW-0472">Membrane</keyword>
<evidence type="ECO:0000313" key="2">
    <source>
        <dbReference type="EMBL" id="AAG18394.1"/>
    </source>
</evidence>
<feature type="transmembrane region" description="Helical" evidence="1">
    <location>
        <begin position="7"/>
        <end position="24"/>
    </location>
</feature>
<feature type="transmembrane region" description="Helical" evidence="1">
    <location>
        <begin position="30"/>
        <end position="51"/>
    </location>
</feature>
<reference evidence="2" key="1">
    <citation type="submission" date="2000-07" db="EMBL/GenBank/DDBJ databases">
        <title>Phylogenetic relationships of stramenopile algae, based on complete mitochondrial genome sequences.</title>
        <authorList>
            <person name="Burger G."/>
            <person name="Lang B.F."/>
            <person name="Gray W.M.M.W."/>
        </authorList>
    </citation>
    <scope>NUCLEOTIDE SEQUENCE</scope>
</reference>
<dbReference type="GeneID" id="1501644"/>
<sequence>MSTIKNLILKYCISWLVYFVIKIYNCPNELLFCICSYLVFHVLTMCYQFGGRSFVEDIKNHRGILLFYFFLSICVIAYPILVIKFFGVYIVDMLKIYSGKF</sequence>
<keyword evidence="1" id="KW-0812">Transmembrane</keyword>
<geneLocation type="mitochondrion" evidence="2"/>